<evidence type="ECO:0000256" key="8">
    <source>
        <dbReference type="ARBA" id="ARBA00023002"/>
    </source>
</evidence>
<proteinExistence type="inferred from homology"/>
<dbReference type="FunFam" id="1.10.630.10:FF:000012">
    <property type="entry name" value="Cytochrome P450 family protein"/>
    <property type="match status" value="1"/>
</dbReference>
<evidence type="ECO:0000256" key="4">
    <source>
        <dbReference type="ARBA" id="ARBA00022617"/>
    </source>
</evidence>
<name>A0AAW1MTL6_SAPOF</name>
<evidence type="ECO:0000256" key="2">
    <source>
        <dbReference type="ARBA" id="ARBA00004167"/>
    </source>
</evidence>
<dbReference type="InterPro" id="IPR001128">
    <property type="entry name" value="Cyt_P450"/>
</dbReference>
<feature type="binding site" description="axial binding residue" evidence="12">
    <location>
        <position position="458"/>
    </location>
    <ligand>
        <name>heme</name>
        <dbReference type="ChEBI" id="CHEBI:30413"/>
    </ligand>
    <ligandPart>
        <name>Fe</name>
        <dbReference type="ChEBI" id="CHEBI:18248"/>
    </ligandPart>
</feature>
<evidence type="ECO:0000256" key="5">
    <source>
        <dbReference type="ARBA" id="ARBA00022692"/>
    </source>
</evidence>
<dbReference type="PRINTS" id="PR00463">
    <property type="entry name" value="EP450I"/>
</dbReference>
<dbReference type="PANTHER" id="PTHR24298:SF800">
    <property type="entry name" value="CYTOCHROME P450 89A2-RELATED"/>
    <property type="match status" value="1"/>
</dbReference>
<dbReference type="GO" id="GO:0020037">
    <property type="term" value="F:heme binding"/>
    <property type="evidence" value="ECO:0007669"/>
    <property type="project" value="InterPro"/>
</dbReference>
<dbReference type="PRINTS" id="PR00385">
    <property type="entry name" value="P450"/>
</dbReference>
<comment type="caution">
    <text evidence="14">The sequence shown here is derived from an EMBL/GenBank/DDBJ whole genome shotgun (WGS) entry which is preliminary data.</text>
</comment>
<comment type="similarity">
    <text evidence="3 13">Belongs to the cytochrome P450 family.</text>
</comment>
<dbReference type="Proteomes" id="UP001443914">
    <property type="component" value="Unassembled WGS sequence"/>
</dbReference>
<dbReference type="PROSITE" id="PS00086">
    <property type="entry name" value="CYTOCHROME_P450"/>
    <property type="match status" value="1"/>
</dbReference>
<evidence type="ECO:0000256" key="11">
    <source>
        <dbReference type="ARBA" id="ARBA00023136"/>
    </source>
</evidence>
<dbReference type="InterPro" id="IPR002401">
    <property type="entry name" value="Cyt_P450_E_grp-I"/>
</dbReference>
<keyword evidence="8 13" id="KW-0560">Oxidoreductase</keyword>
<evidence type="ECO:0000256" key="7">
    <source>
        <dbReference type="ARBA" id="ARBA00022989"/>
    </source>
</evidence>
<keyword evidence="9 12" id="KW-0408">Iron</keyword>
<accession>A0AAW1MTL6</accession>
<dbReference type="GO" id="GO:0016020">
    <property type="term" value="C:membrane"/>
    <property type="evidence" value="ECO:0007669"/>
    <property type="project" value="UniProtKB-SubCell"/>
</dbReference>
<dbReference type="GO" id="GO:0016709">
    <property type="term" value="F:oxidoreductase activity, acting on paired donors, with incorporation or reduction of molecular oxygen, NAD(P)H as one donor, and incorporation of one atom of oxygen"/>
    <property type="evidence" value="ECO:0007669"/>
    <property type="project" value="TreeGrafter"/>
</dbReference>
<dbReference type="SUPFAM" id="SSF48264">
    <property type="entry name" value="Cytochrome P450"/>
    <property type="match status" value="1"/>
</dbReference>
<evidence type="ECO:0000256" key="13">
    <source>
        <dbReference type="RuleBase" id="RU000461"/>
    </source>
</evidence>
<dbReference type="InterPro" id="IPR051103">
    <property type="entry name" value="Plant_metabolite_P450s"/>
</dbReference>
<comment type="cofactor">
    <cofactor evidence="1 12">
        <name>heme</name>
        <dbReference type="ChEBI" id="CHEBI:30413"/>
    </cofactor>
</comment>
<sequence>MEPWLMITITALITLIITKYISSSSTSKTELKKPPGPTYVPIITPILWLRKTSLQAESSIRAFSKKFGPIVTLPSTMTRPIIFIFDHGLAHQALIQNGSVFAHRPNPLPITKIISCNQHTIVFSGYGPFWRLLRRNLTSMMLHPSRVREFSFARKWVLDDVLVKGLESSAESNNGVVKVMDHFRFGMFCLLVVMCFGGKLDEEQIKEIESVQQGLLLSLLSRFRVLNLRSWVTRILLKRRWNEFFELKKKQEDVLLKHINARKKLQNDFVSDEQKNLVTCYVDTLLKLEIPEEGNRKLSENELVSICSEFLNAGTDTTATALQWIMANLVKNPEIQTKLVKEIEGVIEQKGEEIGENDLSKMPYLKAVVLEGLRRHPPGHFVLPHAVTKEVELGGYIVPKNAVVNFAVADMGWDPKVWKDPMEFKPERFMSELDEDEFDITGSREIKMMPFGAGRRICPGLGLALLHLE</sequence>
<dbReference type="GO" id="GO:0005506">
    <property type="term" value="F:iron ion binding"/>
    <property type="evidence" value="ECO:0007669"/>
    <property type="project" value="InterPro"/>
</dbReference>
<protein>
    <recommendedName>
        <fullName evidence="16">Cytochrome P450</fullName>
    </recommendedName>
</protein>
<evidence type="ECO:0008006" key="16">
    <source>
        <dbReference type="Google" id="ProtNLM"/>
    </source>
</evidence>
<keyword evidence="5" id="KW-0812">Transmembrane</keyword>
<dbReference type="EMBL" id="JBDFQZ010000002">
    <property type="protein sequence ID" value="KAK9749823.1"/>
    <property type="molecule type" value="Genomic_DNA"/>
</dbReference>
<dbReference type="CDD" id="cd11075">
    <property type="entry name" value="CYP77_89"/>
    <property type="match status" value="1"/>
</dbReference>
<evidence type="ECO:0000256" key="12">
    <source>
        <dbReference type="PIRSR" id="PIRSR602401-1"/>
    </source>
</evidence>
<keyword evidence="11" id="KW-0472">Membrane</keyword>
<reference evidence="14" key="1">
    <citation type="submission" date="2024-03" db="EMBL/GenBank/DDBJ databases">
        <title>WGS assembly of Saponaria officinalis var. Norfolk2.</title>
        <authorList>
            <person name="Jenkins J."/>
            <person name="Shu S."/>
            <person name="Grimwood J."/>
            <person name="Barry K."/>
            <person name="Goodstein D."/>
            <person name="Schmutz J."/>
            <person name="Leebens-Mack J."/>
            <person name="Osbourn A."/>
        </authorList>
    </citation>
    <scope>NUCLEOTIDE SEQUENCE [LARGE SCALE GENOMIC DNA]</scope>
    <source>
        <strain evidence="14">JIC</strain>
    </source>
</reference>
<evidence type="ECO:0000313" key="15">
    <source>
        <dbReference type="Proteomes" id="UP001443914"/>
    </source>
</evidence>
<keyword evidence="4 12" id="KW-0349">Heme</keyword>
<dbReference type="PANTHER" id="PTHR24298">
    <property type="entry name" value="FLAVONOID 3'-MONOOXYGENASE-RELATED"/>
    <property type="match status" value="1"/>
</dbReference>
<evidence type="ECO:0000256" key="3">
    <source>
        <dbReference type="ARBA" id="ARBA00010617"/>
    </source>
</evidence>
<dbReference type="InterPro" id="IPR036396">
    <property type="entry name" value="Cyt_P450_sf"/>
</dbReference>
<evidence type="ECO:0000313" key="14">
    <source>
        <dbReference type="EMBL" id="KAK9749823.1"/>
    </source>
</evidence>
<dbReference type="Gene3D" id="1.10.630.10">
    <property type="entry name" value="Cytochrome P450"/>
    <property type="match status" value="1"/>
</dbReference>
<gene>
    <name evidence="14" type="ORF">RND81_02G153100</name>
</gene>
<evidence type="ECO:0000256" key="10">
    <source>
        <dbReference type="ARBA" id="ARBA00023033"/>
    </source>
</evidence>
<evidence type="ECO:0000256" key="6">
    <source>
        <dbReference type="ARBA" id="ARBA00022723"/>
    </source>
</evidence>
<keyword evidence="7" id="KW-1133">Transmembrane helix</keyword>
<keyword evidence="10 13" id="KW-0503">Monooxygenase</keyword>
<keyword evidence="15" id="KW-1185">Reference proteome</keyword>
<evidence type="ECO:0000256" key="1">
    <source>
        <dbReference type="ARBA" id="ARBA00001971"/>
    </source>
</evidence>
<dbReference type="Pfam" id="PF00067">
    <property type="entry name" value="p450"/>
    <property type="match status" value="1"/>
</dbReference>
<organism evidence="14 15">
    <name type="scientific">Saponaria officinalis</name>
    <name type="common">Common soapwort</name>
    <name type="synonym">Lychnis saponaria</name>
    <dbReference type="NCBI Taxonomy" id="3572"/>
    <lineage>
        <taxon>Eukaryota</taxon>
        <taxon>Viridiplantae</taxon>
        <taxon>Streptophyta</taxon>
        <taxon>Embryophyta</taxon>
        <taxon>Tracheophyta</taxon>
        <taxon>Spermatophyta</taxon>
        <taxon>Magnoliopsida</taxon>
        <taxon>eudicotyledons</taxon>
        <taxon>Gunneridae</taxon>
        <taxon>Pentapetalae</taxon>
        <taxon>Caryophyllales</taxon>
        <taxon>Caryophyllaceae</taxon>
        <taxon>Caryophylleae</taxon>
        <taxon>Saponaria</taxon>
    </lineage>
</organism>
<comment type="subcellular location">
    <subcellularLocation>
        <location evidence="2">Membrane</location>
        <topology evidence="2">Single-pass membrane protein</topology>
    </subcellularLocation>
</comment>
<keyword evidence="6 12" id="KW-0479">Metal-binding</keyword>
<dbReference type="AlphaFoldDB" id="A0AAW1MTL6"/>
<dbReference type="InterPro" id="IPR017972">
    <property type="entry name" value="Cyt_P450_CS"/>
</dbReference>
<evidence type="ECO:0000256" key="9">
    <source>
        <dbReference type="ARBA" id="ARBA00023004"/>
    </source>
</evidence>